<proteinExistence type="predicted"/>
<dbReference type="Proteomes" id="UP000251241">
    <property type="component" value="Unassembled WGS sequence"/>
</dbReference>
<name>A0A2X2JE11_SPHMU</name>
<reference evidence="1" key="1">
    <citation type="submission" date="2018-06" db="EMBL/GenBank/DDBJ databases">
        <authorList>
            <consortium name="Pathogen Informatics"/>
            <person name="Doyle S."/>
        </authorList>
    </citation>
    <scope>NUCLEOTIDE SEQUENCE [LARGE SCALE GENOMIC DNA]</scope>
    <source>
        <strain evidence="1">NCTC11343</strain>
    </source>
</reference>
<protein>
    <recommendedName>
        <fullName evidence="2">Response regulatory domain-containing protein</fullName>
    </recommendedName>
</protein>
<evidence type="ECO:0000313" key="1">
    <source>
        <dbReference type="EMBL" id="SPZ92587.1"/>
    </source>
</evidence>
<organism evidence="1">
    <name type="scientific">Sphingobacterium multivorum</name>
    <dbReference type="NCBI Taxonomy" id="28454"/>
    <lineage>
        <taxon>Bacteria</taxon>
        <taxon>Pseudomonadati</taxon>
        <taxon>Bacteroidota</taxon>
        <taxon>Sphingobacteriia</taxon>
        <taxon>Sphingobacteriales</taxon>
        <taxon>Sphingobacteriaceae</taxon>
        <taxon>Sphingobacterium</taxon>
    </lineage>
</organism>
<dbReference type="AlphaFoldDB" id="A0A2X2JE11"/>
<dbReference type="EMBL" id="UAUU01000011">
    <property type="protein sequence ID" value="SPZ92587.1"/>
    <property type="molecule type" value="Genomic_DNA"/>
</dbReference>
<dbReference type="GeneID" id="97179519"/>
<sequence length="132" mass="14630">MKTGTVQETISLSFINDKSPVTDNICKDLAASGMEILSRSESIENGLSQLSSLNKIPKVCIIDLDFYDQNVLKQLQELRKEYPAIKLVAHSDIDDEKVGKSLLEIGFSSYLLLGSDVDDFERVIETVIGMDS</sequence>
<evidence type="ECO:0008006" key="2">
    <source>
        <dbReference type="Google" id="ProtNLM"/>
    </source>
</evidence>
<dbReference type="Gene3D" id="3.40.50.2300">
    <property type="match status" value="1"/>
</dbReference>
<gene>
    <name evidence="1" type="ORF">NCTC11343_04597</name>
</gene>
<dbReference type="RefSeq" id="WP_049038343.1">
    <property type="nucleotide sequence ID" value="NZ_CP069793.1"/>
</dbReference>
<accession>A0A2X2JE11</accession>
<dbReference type="InterPro" id="IPR011006">
    <property type="entry name" value="CheY-like_superfamily"/>
</dbReference>
<dbReference type="SUPFAM" id="SSF52172">
    <property type="entry name" value="CheY-like"/>
    <property type="match status" value="1"/>
</dbReference>